<organism evidence="1 2">
    <name type="scientific">Prosthecochloris vibrioformis</name>
    <name type="common">Chlorobium vibrioforme</name>
    <dbReference type="NCBI Taxonomy" id="1098"/>
    <lineage>
        <taxon>Bacteria</taxon>
        <taxon>Pseudomonadati</taxon>
        <taxon>Chlorobiota</taxon>
        <taxon>Chlorobiia</taxon>
        <taxon>Chlorobiales</taxon>
        <taxon>Chlorobiaceae</taxon>
        <taxon>Prosthecochloris</taxon>
    </lineage>
</organism>
<dbReference type="AlphaFoldDB" id="A0A5C4S0W6"/>
<keyword evidence="2" id="KW-1185">Reference proteome</keyword>
<dbReference type="EMBL" id="VDCI01000004">
    <property type="protein sequence ID" value="TNJ36752.1"/>
    <property type="molecule type" value="Genomic_DNA"/>
</dbReference>
<accession>A0A5C4S0W6</accession>
<evidence type="ECO:0000313" key="2">
    <source>
        <dbReference type="Proteomes" id="UP000309544"/>
    </source>
</evidence>
<gene>
    <name evidence="1" type="ORF">FGF68_05910</name>
</gene>
<reference evidence="1 2" key="1">
    <citation type="submission" date="2019-05" db="EMBL/GenBank/DDBJ databases">
        <title>Draft Whole-Genome sequence of the green sulfur bacterium Prosthecochloris vibrioformis DSM 260.</title>
        <authorList>
            <person name="Meyer T.E."/>
            <person name="Kyndt J.A."/>
        </authorList>
    </citation>
    <scope>NUCLEOTIDE SEQUENCE [LARGE SCALE GENOMIC DNA]</scope>
    <source>
        <strain evidence="1 2">DSM 260</strain>
    </source>
</reference>
<proteinExistence type="predicted"/>
<sequence length="202" mass="22735">MNPDLLHPKERQEGVADREMNEQYYRKILASRPNRMILTRTSSLALVKAELDAAAFSAPVSGISIYDRRMLVGRISGCYDPIVTSDFFRLPNKIKIRYAGSLASTFLKRLRNHKKDCGSAFRPSTGVLALVMAINEYGPGAEYVICGIGIHKRLEYLSGTKTKGRLLQPHVYADTKVLRKLADRYSLFTTEPELTSLMPPLR</sequence>
<dbReference type="Proteomes" id="UP000309544">
    <property type="component" value="Unassembled WGS sequence"/>
</dbReference>
<name>A0A5C4S0W6_PROVB</name>
<comment type="caution">
    <text evidence="1">The sequence shown here is derived from an EMBL/GenBank/DDBJ whole genome shotgun (WGS) entry which is preliminary data.</text>
</comment>
<protein>
    <submittedName>
        <fullName evidence="1">Uncharacterized protein</fullName>
    </submittedName>
</protein>
<evidence type="ECO:0000313" key="1">
    <source>
        <dbReference type="EMBL" id="TNJ36752.1"/>
    </source>
</evidence>